<feature type="binding site" evidence="9">
    <location>
        <position position="261"/>
    </location>
    <ligand>
        <name>Mn(2+)</name>
        <dbReference type="ChEBI" id="CHEBI:29035"/>
        <label>2</label>
    </ligand>
</feature>
<dbReference type="InterPro" id="IPR043472">
    <property type="entry name" value="Macro_dom-like"/>
</dbReference>
<comment type="catalytic activity">
    <reaction evidence="1 9">
        <text>Release of an N-terminal amino acid, Xaa-|-Yaa-, in which Xaa is preferably Leu, but may be other amino acids including Pro although not Arg or Lys, and Yaa may be Pro. Amino acid amides and methyl esters are also readily hydrolyzed, but rates on arylamides are exceedingly low.</text>
        <dbReference type="EC" id="3.4.11.1"/>
    </reaction>
</comment>
<keyword evidence="9" id="KW-0963">Cytoplasm</keyword>
<dbReference type="NCBIfam" id="NF002077">
    <property type="entry name" value="PRK00913.2-4"/>
    <property type="match status" value="1"/>
</dbReference>
<feature type="binding site" evidence="9">
    <location>
        <position position="345"/>
    </location>
    <ligand>
        <name>Mn(2+)</name>
        <dbReference type="ChEBI" id="CHEBI:29035"/>
        <label>1</label>
    </ligand>
</feature>
<dbReference type="HAMAP" id="MF_00181">
    <property type="entry name" value="Cytosol_peptidase_M17"/>
    <property type="match status" value="1"/>
</dbReference>
<accession>A0A8J7K1F4</accession>
<dbReference type="Proteomes" id="UP000604481">
    <property type="component" value="Unassembled WGS sequence"/>
</dbReference>
<evidence type="ECO:0000256" key="6">
    <source>
        <dbReference type="ARBA" id="ARBA00022723"/>
    </source>
</evidence>
<feature type="active site" evidence="9">
    <location>
        <position position="347"/>
    </location>
</feature>
<dbReference type="GO" id="GO:0006508">
    <property type="term" value="P:proteolysis"/>
    <property type="evidence" value="ECO:0007669"/>
    <property type="project" value="UniProtKB-KW"/>
</dbReference>
<dbReference type="SUPFAM" id="SSF53187">
    <property type="entry name" value="Zn-dependent exopeptidases"/>
    <property type="match status" value="1"/>
</dbReference>
<dbReference type="Pfam" id="PF00883">
    <property type="entry name" value="Peptidase_M17"/>
    <property type="match status" value="1"/>
</dbReference>
<feature type="binding site" evidence="9">
    <location>
        <position position="284"/>
    </location>
    <ligand>
        <name>Mn(2+)</name>
        <dbReference type="ChEBI" id="CHEBI:29035"/>
        <label>2</label>
    </ligand>
</feature>
<reference evidence="11 12" key="1">
    <citation type="submission" date="2020-10" db="EMBL/GenBank/DDBJ databases">
        <title>The genome sequence of Chitinilyticum litopenaei 4Y14.</title>
        <authorList>
            <person name="Liu Y."/>
        </authorList>
    </citation>
    <scope>NUCLEOTIDE SEQUENCE [LARGE SCALE GENOMIC DNA]</scope>
    <source>
        <strain evidence="11 12">4Y14</strain>
    </source>
</reference>
<dbReference type="NCBIfam" id="NF002073">
    <property type="entry name" value="PRK00913.1-2"/>
    <property type="match status" value="1"/>
</dbReference>
<feature type="binding site" evidence="9">
    <location>
        <position position="266"/>
    </location>
    <ligand>
        <name>Mn(2+)</name>
        <dbReference type="ChEBI" id="CHEBI:29035"/>
        <label>2</label>
    </ligand>
</feature>
<feature type="domain" description="Cytosol aminopeptidase" evidence="10">
    <location>
        <begin position="341"/>
        <end position="348"/>
    </location>
</feature>
<organism evidence="11 12">
    <name type="scientific">Chitinilyticum piscinae</name>
    <dbReference type="NCBI Taxonomy" id="2866724"/>
    <lineage>
        <taxon>Bacteria</taxon>
        <taxon>Pseudomonadati</taxon>
        <taxon>Pseudomonadota</taxon>
        <taxon>Betaproteobacteria</taxon>
        <taxon>Neisseriales</taxon>
        <taxon>Chitinibacteraceae</taxon>
        <taxon>Chitinilyticum</taxon>
    </lineage>
</organism>
<keyword evidence="7 9" id="KW-0378">Hydrolase</keyword>
<comment type="function">
    <text evidence="9">Presumably involved in the processing and regular turnover of intracellular proteins. Catalyzes the removal of unsubstituted N-terminal amino acids from various peptides.</text>
</comment>
<dbReference type="EC" id="3.4.11.10" evidence="9"/>
<feature type="binding site" evidence="9">
    <location>
        <position position="343"/>
    </location>
    <ligand>
        <name>Mn(2+)</name>
        <dbReference type="ChEBI" id="CHEBI:29035"/>
        <label>1</label>
    </ligand>
</feature>
<dbReference type="InterPro" id="IPR008283">
    <property type="entry name" value="Peptidase_M17_N"/>
</dbReference>
<dbReference type="AlphaFoldDB" id="A0A8J7K1F4"/>
<dbReference type="CDD" id="cd00433">
    <property type="entry name" value="Peptidase_M17"/>
    <property type="match status" value="1"/>
</dbReference>
<comment type="cofactor">
    <cofactor evidence="9">
        <name>Mn(2+)</name>
        <dbReference type="ChEBI" id="CHEBI:29035"/>
    </cofactor>
    <text evidence="9">Binds 2 manganese ions per subunit.</text>
</comment>
<dbReference type="EMBL" id="JADFUA010000003">
    <property type="protein sequence ID" value="MBE9609116.1"/>
    <property type="molecule type" value="Genomic_DNA"/>
</dbReference>
<evidence type="ECO:0000256" key="8">
    <source>
        <dbReference type="ARBA" id="ARBA00023211"/>
    </source>
</evidence>
<sequence length="489" mass="50885">MEFTIKQLRPVSDSAECLILPVSGKTLPDITRELDDVLAGRIGELVAAGDLPAKAGSTQLLLLSGKVAARKLLLVQTGETAADLLAAARAAASALVAADPASATSYLAHAASKKSLQGELAAAFAQAVKLAQYQPGQWKSASSPARKLAHIQLSHAKKGDAEGLEQGLAKGLALGHGMNLTRELGDTPGNLCTPTILADRARELAREFGLGCDVLERHELEQLGMGSFLAVAKGSSEAPKLIVLQYKGGKKGQKPVALVGKGITFDSGGISLKPGEAMDEMKYDMCGAATVLGVFRAVAELGLAVNLVGVIPSCENMPAGNAAKPGDVVTSMAGLTIEILNTDAEGRLILCDALTFAAKYKPDVVIDIATLTGACVIALGNVTTGLFANDDELADDLLAASRAADDKAWRLPLYDEYQEQLKSNFADMANIGGRPGGAITAACFLSRFAKDYRWAHLDIAGTAWKSGAAKGATGRPVPLLVEFLSKQVK</sequence>
<protein>
    <recommendedName>
        <fullName evidence="9">Probable cytosol aminopeptidase</fullName>
        <ecNumber evidence="9">3.4.11.1</ecNumber>
    </recommendedName>
    <alternativeName>
        <fullName evidence="9">Leucine aminopeptidase</fullName>
        <shortName evidence="9">LAP</shortName>
        <ecNumber evidence="9">3.4.11.10</ecNumber>
    </alternativeName>
    <alternativeName>
        <fullName evidence="9">Leucyl aminopeptidase</fullName>
    </alternativeName>
</protein>
<evidence type="ECO:0000256" key="3">
    <source>
        <dbReference type="ARBA" id="ARBA00009528"/>
    </source>
</evidence>
<dbReference type="PROSITE" id="PS00631">
    <property type="entry name" value="CYTOSOL_AP"/>
    <property type="match status" value="1"/>
</dbReference>
<dbReference type="NCBIfam" id="NF002074">
    <property type="entry name" value="PRK00913.1-4"/>
    <property type="match status" value="1"/>
</dbReference>
<dbReference type="GO" id="GO:0005737">
    <property type="term" value="C:cytoplasm"/>
    <property type="evidence" value="ECO:0007669"/>
    <property type="project" value="UniProtKB-SubCell"/>
</dbReference>
<keyword evidence="8 9" id="KW-0464">Manganese</keyword>
<dbReference type="FunFam" id="3.40.630.10:FF:000004">
    <property type="entry name" value="Probable cytosol aminopeptidase"/>
    <property type="match status" value="1"/>
</dbReference>
<evidence type="ECO:0000256" key="5">
    <source>
        <dbReference type="ARBA" id="ARBA00022670"/>
    </source>
</evidence>
<dbReference type="PANTHER" id="PTHR11963:SF23">
    <property type="entry name" value="CYTOSOL AMINOPEPTIDASE"/>
    <property type="match status" value="1"/>
</dbReference>
<dbReference type="InterPro" id="IPR000819">
    <property type="entry name" value="Peptidase_M17_C"/>
</dbReference>
<evidence type="ECO:0000256" key="4">
    <source>
        <dbReference type="ARBA" id="ARBA00022438"/>
    </source>
</evidence>
<dbReference type="Pfam" id="PF02789">
    <property type="entry name" value="Peptidase_M17_N"/>
    <property type="match status" value="1"/>
</dbReference>
<evidence type="ECO:0000313" key="11">
    <source>
        <dbReference type="EMBL" id="MBE9609116.1"/>
    </source>
</evidence>
<keyword evidence="5 9" id="KW-0645">Protease</keyword>
<evidence type="ECO:0000256" key="2">
    <source>
        <dbReference type="ARBA" id="ARBA00000967"/>
    </source>
</evidence>
<dbReference type="PANTHER" id="PTHR11963">
    <property type="entry name" value="LEUCINE AMINOPEPTIDASE-RELATED"/>
    <property type="match status" value="1"/>
</dbReference>
<dbReference type="RefSeq" id="WP_194115635.1">
    <property type="nucleotide sequence ID" value="NZ_JADFUA010000003.1"/>
</dbReference>
<evidence type="ECO:0000256" key="7">
    <source>
        <dbReference type="ARBA" id="ARBA00022801"/>
    </source>
</evidence>
<keyword evidence="6 9" id="KW-0479">Metal-binding</keyword>
<name>A0A8J7K1F4_9NEIS</name>
<comment type="caution">
    <text evidence="11">The sequence shown here is derived from an EMBL/GenBank/DDBJ whole genome shotgun (WGS) entry which is preliminary data.</text>
</comment>
<evidence type="ECO:0000256" key="9">
    <source>
        <dbReference type="HAMAP-Rule" id="MF_00181"/>
    </source>
</evidence>
<feature type="binding site" evidence="9">
    <location>
        <position position="345"/>
    </location>
    <ligand>
        <name>Mn(2+)</name>
        <dbReference type="ChEBI" id="CHEBI:29035"/>
        <label>2</label>
    </ligand>
</feature>
<dbReference type="Gene3D" id="3.40.220.10">
    <property type="entry name" value="Leucine Aminopeptidase, subunit E, domain 1"/>
    <property type="match status" value="1"/>
</dbReference>
<dbReference type="InterPro" id="IPR011356">
    <property type="entry name" value="Leucine_aapep/pepB"/>
</dbReference>
<dbReference type="GO" id="GO:0030145">
    <property type="term" value="F:manganese ion binding"/>
    <property type="evidence" value="ECO:0007669"/>
    <property type="project" value="UniProtKB-UniRule"/>
</dbReference>
<comment type="similarity">
    <text evidence="3 9">Belongs to the peptidase M17 family.</text>
</comment>
<dbReference type="GO" id="GO:0070006">
    <property type="term" value="F:metalloaminopeptidase activity"/>
    <property type="evidence" value="ECO:0007669"/>
    <property type="project" value="InterPro"/>
</dbReference>
<evidence type="ECO:0000259" key="10">
    <source>
        <dbReference type="PROSITE" id="PS00631"/>
    </source>
</evidence>
<evidence type="ECO:0000313" key="12">
    <source>
        <dbReference type="Proteomes" id="UP000604481"/>
    </source>
</evidence>
<dbReference type="EC" id="3.4.11.1" evidence="9"/>
<feature type="active site" evidence="9">
    <location>
        <position position="273"/>
    </location>
</feature>
<dbReference type="PRINTS" id="PR00481">
    <property type="entry name" value="LAMNOPPTDASE"/>
</dbReference>
<feature type="binding site" evidence="9">
    <location>
        <position position="266"/>
    </location>
    <ligand>
        <name>Mn(2+)</name>
        <dbReference type="ChEBI" id="CHEBI:29035"/>
        <label>1</label>
    </ligand>
</feature>
<keyword evidence="12" id="KW-1185">Reference proteome</keyword>
<proteinExistence type="inferred from homology"/>
<comment type="subcellular location">
    <subcellularLocation>
        <location evidence="9">Cytoplasm</location>
    </subcellularLocation>
</comment>
<comment type="catalytic activity">
    <reaction evidence="2 9">
        <text>Release of an N-terminal amino acid, preferentially leucine, but not glutamic or aspartic acids.</text>
        <dbReference type="EC" id="3.4.11.10"/>
    </reaction>
</comment>
<dbReference type="SUPFAM" id="SSF52949">
    <property type="entry name" value="Macro domain-like"/>
    <property type="match status" value="1"/>
</dbReference>
<dbReference type="Gene3D" id="3.40.630.10">
    <property type="entry name" value="Zn peptidases"/>
    <property type="match status" value="1"/>
</dbReference>
<evidence type="ECO:0000256" key="1">
    <source>
        <dbReference type="ARBA" id="ARBA00000135"/>
    </source>
</evidence>
<keyword evidence="4 9" id="KW-0031">Aminopeptidase</keyword>
<gene>
    <name evidence="9" type="primary">pepA</name>
    <name evidence="11" type="ORF">INR99_07130</name>
</gene>
<dbReference type="InterPro" id="IPR023042">
    <property type="entry name" value="Peptidase_M17_leu_NH2_pept"/>
</dbReference>